<dbReference type="NCBIfam" id="NF008669">
    <property type="entry name" value="PRK11670.1"/>
    <property type="match status" value="1"/>
</dbReference>
<evidence type="ECO:0000256" key="6">
    <source>
        <dbReference type="ARBA" id="ARBA00024036"/>
    </source>
</evidence>
<protein>
    <recommendedName>
        <fullName evidence="7">Iron-sulfur cluster carrier protein</fullName>
    </recommendedName>
</protein>
<comment type="function">
    <text evidence="7">Binds and transfers iron-sulfur (Fe-S) clusters to target apoproteins. Can hydrolyze ATP.</text>
</comment>
<sequence>MNISAIQAALDAVFVPQSSRTLGGEKAVKSVEEHSDGLHIGLQFGYPVSHIKQELGQRIQTALNGLAGDMAVHLSIDVLIGTHRVQPGVSTIKGVKNIIAVASGKGGVGKSTTTANLAVAMSRMGARVGVLDADLYGPSQPTMLGVADGKPDQKNKKLIPVTAESGVQVMSIGFLVDTDQAVVWRGPMLSQALQQLLFQSEWDDVDYLFIDLPPGTGDIQLTLSQKIPVTGSVVVTTPQDIALIDARKAVDMFQKVNIPIFGVLENMSVHICSKCGHAEAIFGSDGGKNLAEKLGVPLLGQLPLSLPVREAMDKGTAEQMQADNPAVAEIYARAAWQIAQAVADKGKDFSSRFPKIVVE</sequence>
<reference evidence="8 9" key="1">
    <citation type="submission" date="2018-12" db="EMBL/GenBank/DDBJ databases">
        <authorList>
            <consortium name="Pathogen Informatics"/>
        </authorList>
    </citation>
    <scope>NUCLEOTIDE SEQUENCE [LARGE SCALE GENOMIC DNA]</scope>
    <source>
        <strain evidence="8 9">NCTC12227</strain>
    </source>
</reference>
<comment type="similarity">
    <text evidence="6 7">Belongs to the Mrp/NBP35 ATP-binding proteins family.</text>
</comment>
<dbReference type="PANTHER" id="PTHR42961:SF2">
    <property type="entry name" value="IRON-SULFUR PROTEIN NUBPL"/>
    <property type="match status" value="1"/>
</dbReference>
<dbReference type="HAMAP" id="MF_02040">
    <property type="entry name" value="Mrp_NBP35"/>
    <property type="match status" value="1"/>
</dbReference>
<keyword evidence="4 7" id="KW-0408">Iron</keyword>
<dbReference type="GO" id="GO:0005524">
    <property type="term" value="F:ATP binding"/>
    <property type="evidence" value="ECO:0007669"/>
    <property type="project" value="UniProtKB-UniRule"/>
</dbReference>
<proteinExistence type="inferred from homology"/>
<dbReference type="SUPFAM" id="SSF52540">
    <property type="entry name" value="P-loop containing nucleoside triphosphate hydrolases"/>
    <property type="match status" value="1"/>
</dbReference>
<keyword evidence="2 7" id="KW-0547">Nucleotide-binding</keyword>
<dbReference type="RefSeq" id="WP_126305138.1">
    <property type="nucleotide sequence ID" value="NZ_LR134516.1"/>
</dbReference>
<dbReference type="AlphaFoldDB" id="A0A3S4ZDS2"/>
<evidence type="ECO:0000256" key="7">
    <source>
        <dbReference type="HAMAP-Rule" id="MF_02040"/>
    </source>
</evidence>
<dbReference type="GO" id="GO:0051539">
    <property type="term" value="F:4 iron, 4 sulfur cluster binding"/>
    <property type="evidence" value="ECO:0007669"/>
    <property type="project" value="TreeGrafter"/>
</dbReference>
<dbReference type="GO" id="GO:0046872">
    <property type="term" value="F:metal ion binding"/>
    <property type="evidence" value="ECO:0007669"/>
    <property type="project" value="UniProtKB-KW"/>
</dbReference>
<evidence type="ECO:0000256" key="2">
    <source>
        <dbReference type="ARBA" id="ARBA00022741"/>
    </source>
</evidence>
<dbReference type="InterPro" id="IPR033756">
    <property type="entry name" value="YlxH/NBP35"/>
</dbReference>
<keyword evidence="9" id="KW-1185">Reference proteome</keyword>
<dbReference type="STRING" id="326522.BWD08_04770"/>
<evidence type="ECO:0000256" key="1">
    <source>
        <dbReference type="ARBA" id="ARBA00022723"/>
    </source>
</evidence>
<name>A0A3S4ZDS2_9NEIS</name>
<dbReference type="Proteomes" id="UP000268229">
    <property type="component" value="Chromosome"/>
</dbReference>
<dbReference type="PANTHER" id="PTHR42961">
    <property type="entry name" value="IRON-SULFUR PROTEIN NUBPL"/>
    <property type="match status" value="1"/>
</dbReference>
<organism evidence="8 9">
    <name type="scientific">Neisseria animaloris</name>
    <dbReference type="NCBI Taxonomy" id="326522"/>
    <lineage>
        <taxon>Bacteria</taxon>
        <taxon>Pseudomonadati</taxon>
        <taxon>Pseudomonadota</taxon>
        <taxon>Betaproteobacteria</taxon>
        <taxon>Neisseriales</taxon>
        <taxon>Neisseriaceae</taxon>
        <taxon>Neisseria</taxon>
    </lineage>
</organism>
<keyword evidence="5 7" id="KW-0411">Iron-sulfur</keyword>
<dbReference type="FunFam" id="3.40.50.300:FF:000418">
    <property type="entry name" value="Iron-sulfur cluster carrier protein"/>
    <property type="match status" value="1"/>
</dbReference>
<dbReference type="GO" id="GO:0140663">
    <property type="term" value="F:ATP-dependent FeS chaperone activity"/>
    <property type="evidence" value="ECO:0007669"/>
    <property type="project" value="InterPro"/>
</dbReference>
<gene>
    <name evidence="8" type="primary">ylxH</name>
    <name evidence="8" type="ORF">NCTC12227_02048</name>
</gene>
<evidence type="ECO:0000313" key="9">
    <source>
        <dbReference type="Proteomes" id="UP000268229"/>
    </source>
</evidence>
<accession>A0A3S4ZDS2</accession>
<dbReference type="InterPro" id="IPR027417">
    <property type="entry name" value="P-loop_NTPase"/>
</dbReference>
<evidence type="ECO:0000256" key="5">
    <source>
        <dbReference type="ARBA" id="ARBA00023014"/>
    </source>
</evidence>
<keyword evidence="3 7" id="KW-0067">ATP-binding</keyword>
<dbReference type="Gene3D" id="3.40.50.300">
    <property type="entry name" value="P-loop containing nucleotide triphosphate hydrolases"/>
    <property type="match status" value="1"/>
</dbReference>
<evidence type="ECO:0000313" key="8">
    <source>
        <dbReference type="EMBL" id="VEJ22261.1"/>
    </source>
</evidence>
<dbReference type="InterPro" id="IPR044304">
    <property type="entry name" value="NUBPL-like"/>
</dbReference>
<dbReference type="Pfam" id="PF10609">
    <property type="entry name" value="ParA"/>
    <property type="match status" value="1"/>
</dbReference>
<dbReference type="OrthoDB" id="9809679at2"/>
<dbReference type="KEGG" id="nani:NCTC12227_02048"/>
<keyword evidence="1 7" id="KW-0479">Metal-binding</keyword>
<dbReference type="CDD" id="cd02037">
    <property type="entry name" value="Mrp_NBP35"/>
    <property type="match status" value="1"/>
</dbReference>
<evidence type="ECO:0000256" key="3">
    <source>
        <dbReference type="ARBA" id="ARBA00022840"/>
    </source>
</evidence>
<evidence type="ECO:0000256" key="4">
    <source>
        <dbReference type="ARBA" id="ARBA00023004"/>
    </source>
</evidence>
<keyword evidence="7" id="KW-0378">Hydrolase</keyword>
<dbReference type="InterPro" id="IPR019591">
    <property type="entry name" value="Mrp/NBP35_ATP-bd"/>
</dbReference>
<dbReference type="GO" id="GO:0016226">
    <property type="term" value="P:iron-sulfur cluster assembly"/>
    <property type="evidence" value="ECO:0007669"/>
    <property type="project" value="InterPro"/>
</dbReference>
<dbReference type="EMBL" id="LR134516">
    <property type="protein sequence ID" value="VEJ22261.1"/>
    <property type="molecule type" value="Genomic_DNA"/>
</dbReference>
<feature type="binding site" evidence="7">
    <location>
        <begin position="104"/>
        <end position="111"/>
    </location>
    <ligand>
        <name>ATP</name>
        <dbReference type="ChEBI" id="CHEBI:30616"/>
    </ligand>
</feature>
<dbReference type="GO" id="GO:0016887">
    <property type="term" value="F:ATP hydrolysis activity"/>
    <property type="evidence" value="ECO:0007669"/>
    <property type="project" value="UniProtKB-UniRule"/>
</dbReference>
<comment type="subunit">
    <text evidence="7">Homodimer.</text>
</comment>